<dbReference type="EMBL" id="JADIMG010000004">
    <property type="protein sequence ID" value="MBO8458877.1"/>
    <property type="molecule type" value="Genomic_DNA"/>
</dbReference>
<comment type="caution">
    <text evidence="3">The sequence shown here is derived from an EMBL/GenBank/DDBJ whole genome shotgun (WGS) entry which is preliminary data.</text>
</comment>
<feature type="compositionally biased region" description="Basic and acidic residues" evidence="1">
    <location>
        <begin position="53"/>
        <end position="71"/>
    </location>
</feature>
<keyword evidence="2" id="KW-0472">Membrane</keyword>
<keyword evidence="2" id="KW-1133">Transmembrane helix</keyword>
<protein>
    <submittedName>
        <fullName evidence="3">Uncharacterized protein</fullName>
    </submittedName>
</protein>
<dbReference type="AlphaFoldDB" id="A0A9D9HS81"/>
<gene>
    <name evidence="3" type="ORF">IAA73_00865</name>
</gene>
<sequence length="71" mass="7928">MLQLLIITLLIVLVAVLLLGFKIFFIKGGRFPNIHIGGSKPMKDRGIGCATSQDREAQHEKNKVKIDIKQL</sequence>
<name>A0A9D9HS81_9BACT</name>
<keyword evidence="2" id="KW-0812">Transmembrane</keyword>
<reference evidence="3" key="2">
    <citation type="journal article" date="2021" name="PeerJ">
        <title>Extensive microbial diversity within the chicken gut microbiome revealed by metagenomics and culture.</title>
        <authorList>
            <person name="Gilroy R."/>
            <person name="Ravi A."/>
            <person name="Getino M."/>
            <person name="Pursley I."/>
            <person name="Horton D.L."/>
            <person name="Alikhan N.F."/>
            <person name="Baker D."/>
            <person name="Gharbi K."/>
            <person name="Hall N."/>
            <person name="Watson M."/>
            <person name="Adriaenssens E.M."/>
            <person name="Foster-Nyarko E."/>
            <person name="Jarju S."/>
            <person name="Secka A."/>
            <person name="Antonio M."/>
            <person name="Oren A."/>
            <person name="Chaudhuri R.R."/>
            <person name="La Ragione R."/>
            <person name="Hildebrand F."/>
            <person name="Pallen M.J."/>
        </authorList>
    </citation>
    <scope>NUCLEOTIDE SEQUENCE</scope>
    <source>
        <strain evidence="3">G3-3990</strain>
    </source>
</reference>
<evidence type="ECO:0000256" key="2">
    <source>
        <dbReference type="SAM" id="Phobius"/>
    </source>
</evidence>
<accession>A0A9D9HS81</accession>
<proteinExistence type="predicted"/>
<organism evidence="3 4">
    <name type="scientific">Candidatus Gallipaludibacter merdavium</name>
    <dbReference type="NCBI Taxonomy" id="2840839"/>
    <lineage>
        <taxon>Bacteria</taxon>
        <taxon>Pseudomonadati</taxon>
        <taxon>Bacteroidota</taxon>
        <taxon>Bacteroidia</taxon>
        <taxon>Bacteroidales</taxon>
        <taxon>Candidatus Gallipaludibacter</taxon>
    </lineage>
</organism>
<evidence type="ECO:0000256" key="1">
    <source>
        <dbReference type="SAM" id="MobiDB-lite"/>
    </source>
</evidence>
<evidence type="ECO:0000313" key="3">
    <source>
        <dbReference type="EMBL" id="MBO8458877.1"/>
    </source>
</evidence>
<reference evidence="3" key="1">
    <citation type="submission" date="2020-10" db="EMBL/GenBank/DDBJ databases">
        <authorList>
            <person name="Gilroy R."/>
        </authorList>
    </citation>
    <scope>NUCLEOTIDE SEQUENCE</scope>
    <source>
        <strain evidence="3">G3-3990</strain>
    </source>
</reference>
<feature type="region of interest" description="Disordered" evidence="1">
    <location>
        <begin position="52"/>
        <end position="71"/>
    </location>
</feature>
<dbReference type="Proteomes" id="UP000823641">
    <property type="component" value="Unassembled WGS sequence"/>
</dbReference>
<evidence type="ECO:0000313" key="4">
    <source>
        <dbReference type="Proteomes" id="UP000823641"/>
    </source>
</evidence>
<feature type="transmembrane region" description="Helical" evidence="2">
    <location>
        <begin position="6"/>
        <end position="25"/>
    </location>
</feature>